<sequence>MRLKDARSKHLRCTLSIPVTAGLGINNVKAGLTREVFEILNPESIYVRGSNKGQQKESKQDKKGLREGIGNPPSPRLLRQMH</sequence>
<dbReference type="AlphaFoldDB" id="A0A9N9KVP7"/>
<protein>
    <submittedName>
        <fullName evidence="2">Uncharacterized protein</fullName>
    </submittedName>
</protein>
<feature type="compositionally biased region" description="Basic and acidic residues" evidence="1">
    <location>
        <begin position="54"/>
        <end position="66"/>
    </location>
</feature>
<name>A0A9N9KVP7_9HELO</name>
<organism evidence="2 3">
    <name type="scientific">Hymenoscyphus fraxineus</name>
    <dbReference type="NCBI Taxonomy" id="746836"/>
    <lineage>
        <taxon>Eukaryota</taxon>
        <taxon>Fungi</taxon>
        <taxon>Dikarya</taxon>
        <taxon>Ascomycota</taxon>
        <taxon>Pezizomycotina</taxon>
        <taxon>Leotiomycetes</taxon>
        <taxon>Helotiales</taxon>
        <taxon>Helotiaceae</taxon>
        <taxon>Hymenoscyphus</taxon>
    </lineage>
</organism>
<proteinExistence type="predicted"/>
<dbReference type="EMBL" id="CAJVRL010000050">
    <property type="protein sequence ID" value="CAG8953488.1"/>
    <property type="molecule type" value="Genomic_DNA"/>
</dbReference>
<accession>A0A9N9KVP7</accession>
<gene>
    <name evidence="2" type="ORF">HYFRA_00010238</name>
</gene>
<reference evidence="2" key="1">
    <citation type="submission" date="2021-07" db="EMBL/GenBank/DDBJ databases">
        <authorList>
            <person name="Durling M."/>
        </authorList>
    </citation>
    <scope>NUCLEOTIDE SEQUENCE</scope>
</reference>
<dbReference type="Proteomes" id="UP000696280">
    <property type="component" value="Unassembled WGS sequence"/>
</dbReference>
<feature type="region of interest" description="Disordered" evidence="1">
    <location>
        <begin position="47"/>
        <end position="82"/>
    </location>
</feature>
<keyword evidence="3" id="KW-1185">Reference proteome</keyword>
<evidence type="ECO:0000313" key="2">
    <source>
        <dbReference type="EMBL" id="CAG8953488.1"/>
    </source>
</evidence>
<comment type="caution">
    <text evidence="2">The sequence shown here is derived from an EMBL/GenBank/DDBJ whole genome shotgun (WGS) entry which is preliminary data.</text>
</comment>
<evidence type="ECO:0000313" key="3">
    <source>
        <dbReference type="Proteomes" id="UP000696280"/>
    </source>
</evidence>
<evidence type="ECO:0000256" key="1">
    <source>
        <dbReference type="SAM" id="MobiDB-lite"/>
    </source>
</evidence>